<dbReference type="InterPro" id="IPR036397">
    <property type="entry name" value="RNaseH_sf"/>
</dbReference>
<evidence type="ECO:0000313" key="3">
    <source>
        <dbReference type="Proteomes" id="UP001358586"/>
    </source>
</evidence>
<protein>
    <recommendedName>
        <fullName evidence="1">RNase H type-1 domain-containing protein</fullName>
    </recommendedName>
</protein>
<dbReference type="InterPro" id="IPR044730">
    <property type="entry name" value="RNase_H-like_dom_plant"/>
</dbReference>
<proteinExistence type="predicted"/>
<sequence>MPTDSRGPQPNTSILMKYWSPSELIWIKVNTDGTMPFNDDNASIGGVFRDTDGKWLCGYSMRMGKETVFHIEVRATLEGLRIAWEKGYRQLKVEYDNAFLVETFVAGSANSNNLVELRLINGFLKQDWKIRIRHISRSQNMVVDRMAKCVYYNPLGLILFEDPSISIQDILES</sequence>
<reference evidence="2 3" key="1">
    <citation type="submission" date="2023-03" db="EMBL/GenBank/DDBJ databases">
        <title>WGS of Gossypium arboreum.</title>
        <authorList>
            <person name="Yu D."/>
        </authorList>
    </citation>
    <scope>NUCLEOTIDE SEQUENCE [LARGE SCALE GENOMIC DNA]</scope>
    <source>
        <tissue evidence="2">Leaf</tissue>
    </source>
</reference>
<dbReference type="SUPFAM" id="SSF53098">
    <property type="entry name" value="Ribonuclease H-like"/>
    <property type="match status" value="1"/>
</dbReference>
<dbReference type="PANTHER" id="PTHR47723">
    <property type="entry name" value="OS05G0353850 PROTEIN"/>
    <property type="match status" value="1"/>
</dbReference>
<evidence type="ECO:0000259" key="1">
    <source>
        <dbReference type="Pfam" id="PF13456"/>
    </source>
</evidence>
<dbReference type="Pfam" id="PF13456">
    <property type="entry name" value="RVT_3"/>
    <property type="match status" value="1"/>
</dbReference>
<keyword evidence="3" id="KW-1185">Reference proteome</keyword>
<dbReference type="InterPro" id="IPR053151">
    <property type="entry name" value="RNase_H-like"/>
</dbReference>
<dbReference type="InterPro" id="IPR002156">
    <property type="entry name" value="RNaseH_domain"/>
</dbReference>
<comment type="caution">
    <text evidence="2">The sequence shown here is derived from an EMBL/GenBank/DDBJ whole genome shotgun (WGS) entry which is preliminary data.</text>
</comment>
<dbReference type="InterPro" id="IPR012337">
    <property type="entry name" value="RNaseH-like_sf"/>
</dbReference>
<name>A0ABR0PBV9_GOSAR</name>
<dbReference type="CDD" id="cd06222">
    <property type="entry name" value="RNase_H_like"/>
    <property type="match status" value="1"/>
</dbReference>
<accession>A0ABR0PBV9</accession>
<dbReference type="Proteomes" id="UP001358586">
    <property type="component" value="Chromosome 7"/>
</dbReference>
<dbReference type="PANTHER" id="PTHR47723:SF24">
    <property type="entry name" value="RNASE H TYPE-1 DOMAIN-CONTAINING PROTEIN"/>
    <property type="match status" value="1"/>
</dbReference>
<dbReference type="EMBL" id="JARKNE010000007">
    <property type="protein sequence ID" value="KAK5818693.1"/>
    <property type="molecule type" value="Genomic_DNA"/>
</dbReference>
<organism evidence="2 3">
    <name type="scientific">Gossypium arboreum</name>
    <name type="common">Tree cotton</name>
    <name type="synonym">Gossypium nanking</name>
    <dbReference type="NCBI Taxonomy" id="29729"/>
    <lineage>
        <taxon>Eukaryota</taxon>
        <taxon>Viridiplantae</taxon>
        <taxon>Streptophyta</taxon>
        <taxon>Embryophyta</taxon>
        <taxon>Tracheophyta</taxon>
        <taxon>Spermatophyta</taxon>
        <taxon>Magnoliopsida</taxon>
        <taxon>eudicotyledons</taxon>
        <taxon>Gunneridae</taxon>
        <taxon>Pentapetalae</taxon>
        <taxon>rosids</taxon>
        <taxon>malvids</taxon>
        <taxon>Malvales</taxon>
        <taxon>Malvaceae</taxon>
        <taxon>Malvoideae</taxon>
        <taxon>Gossypium</taxon>
    </lineage>
</organism>
<gene>
    <name evidence="2" type="ORF">PVK06_023637</name>
</gene>
<evidence type="ECO:0000313" key="2">
    <source>
        <dbReference type="EMBL" id="KAK5818693.1"/>
    </source>
</evidence>
<dbReference type="Gene3D" id="3.30.420.10">
    <property type="entry name" value="Ribonuclease H-like superfamily/Ribonuclease H"/>
    <property type="match status" value="1"/>
</dbReference>
<feature type="domain" description="RNase H type-1" evidence="1">
    <location>
        <begin position="30"/>
        <end position="148"/>
    </location>
</feature>